<feature type="compositionally biased region" description="Polar residues" evidence="1">
    <location>
        <begin position="196"/>
        <end position="213"/>
    </location>
</feature>
<protein>
    <recommendedName>
        <fullName evidence="4">Trafficking protein particle complex subunit 12</fullName>
    </recommendedName>
</protein>
<dbReference type="Proteomes" id="UP000565441">
    <property type="component" value="Unassembled WGS sequence"/>
</dbReference>
<dbReference type="InterPro" id="IPR011990">
    <property type="entry name" value="TPR-like_helical_dom_sf"/>
</dbReference>
<dbReference type="Gene3D" id="1.25.40.10">
    <property type="entry name" value="Tetratricopeptide repeat domain"/>
    <property type="match status" value="1"/>
</dbReference>
<feature type="compositionally biased region" description="Acidic residues" evidence="1">
    <location>
        <begin position="181"/>
        <end position="193"/>
    </location>
</feature>
<dbReference type="GO" id="GO:0030008">
    <property type="term" value="C:TRAPP complex"/>
    <property type="evidence" value="ECO:0007669"/>
    <property type="project" value="TreeGrafter"/>
</dbReference>
<dbReference type="AlphaFoldDB" id="A0A8H5HHZ3"/>
<dbReference type="Pfam" id="PF13432">
    <property type="entry name" value="TPR_16"/>
    <property type="match status" value="1"/>
</dbReference>
<dbReference type="PANTHER" id="PTHR21581:SF6">
    <property type="entry name" value="TRAFFICKING PROTEIN PARTICLE COMPLEX SUBUNIT 12"/>
    <property type="match status" value="1"/>
</dbReference>
<evidence type="ECO:0000256" key="1">
    <source>
        <dbReference type="SAM" id="MobiDB-lite"/>
    </source>
</evidence>
<sequence length="622" mass="68556">MALEMEKPRSMKQLPAKLGKKIKRQFRRFTSFHHVTPAKQQSVGDAFPIITSISTSPLLFHPITPTRPSSYRRDRKVKEIHPTSFQESLAYSAELSQSSKSSVDMQEDHSLSHEATASTSAREDTEPESVVDESSRPTHLAEESGQVEAEQSHPSAANEETALSSPPTVYVEPDVPNPFLIDDDEASFMEDDSAPPASQSQSTITPQDVSLTLPTEPATPHSIGLPSANLNKAVPPPPASDSETDEDDAPDLYLPGLIIPTMFLPIPNTDPLSTLLTKYIYPPENRPVRDITGDWQRSDFHTLVMTNSWRALARMARDRLVTTDPEDLTLILGLWYLRLACLARLRLFNQTSAECTNLFAVLNAIDPPEARTWVFDRVLPFELEVMHARLKYWAGDHMSHLDALNALLRKCRTKARQEKANATAVSLWKERGARVCLIIASQLVEMKDFRAATKLLEPLCTQGDGTSTAELRSSIGRIYLQSGDIETAAKHFEAVAADPAASQELKDMNAGLLASAEGHWVRAASLLETLIAKDANNFVAVNNLSVALLSQGKLREGIDVLETALKASPSSVVVAEPFLFNLSTLYELRSSTAAENKRNLLLEVAKWSGDGLRTTCLKMPTN</sequence>
<evidence type="ECO:0000313" key="3">
    <source>
        <dbReference type="Proteomes" id="UP000565441"/>
    </source>
</evidence>
<accession>A0A8H5HHZ3</accession>
<keyword evidence="3" id="KW-1185">Reference proteome</keyword>
<evidence type="ECO:0008006" key="4">
    <source>
        <dbReference type="Google" id="ProtNLM"/>
    </source>
</evidence>
<feature type="region of interest" description="Disordered" evidence="1">
    <location>
        <begin position="96"/>
        <end position="251"/>
    </location>
</feature>
<dbReference type="PANTHER" id="PTHR21581">
    <property type="entry name" value="D-ALANYL-D-ALANINE CARBOXYPEPTIDASE"/>
    <property type="match status" value="1"/>
</dbReference>
<dbReference type="EMBL" id="JAACJP010000006">
    <property type="protein sequence ID" value="KAF5383712.1"/>
    <property type="molecule type" value="Genomic_DNA"/>
</dbReference>
<reference evidence="2 3" key="1">
    <citation type="journal article" date="2020" name="ISME J.">
        <title>Uncovering the hidden diversity of litter-decomposition mechanisms in mushroom-forming fungi.</title>
        <authorList>
            <person name="Floudas D."/>
            <person name="Bentzer J."/>
            <person name="Ahren D."/>
            <person name="Johansson T."/>
            <person name="Persson P."/>
            <person name="Tunlid A."/>
        </authorList>
    </citation>
    <scope>NUCLEOTIDE SEQUENCE [LARGE SCALE GENOMIC DNA]</scope>
    <source>
        <strain evidence="2 3">CBS 661.87</strain>
    </source>
</reference>
<evidence type="ECO:0000313" key="2">
    <source>
        <dbReference type="EMBL" id="KAF5383712.1"/>
    </source>
</evidence>
<proteinExistence type="predicted"/>
<gene>
    <name evidence="2" type="ORF">D9615_003662</name>
</gene>
<dbReference type="OrthoDB" id="428342at2759"/>
<organism evidence="2 3">
    <name type="scientific">Tricholomella constricta</name>
    <dbReference type="NCBI Taxonomy" id="117010"/>
    <lineage>
        <taxon>Eukaryota</taxon>
        <taxon>Fungi</taxon>
        <taxon>Dikarya</taxon>
        <taxon>Basidiomycota</taxon>
        <taxon>Agaricomycotina</taxon>
        <taxon>Agaricomycetes</taxon>
        <taxon>Agaricomycetidae</taxon>
        <taxon>Agaricales</taxon>
        <taxon>Tricholomatineae</taxon>
        <taxon>Lyophyllaceae</taxon>
        <taxon>Tricholomella</taxon>
    </lineage>
</organism>
<dbReference type="GO" id="GO:0005794">
    <property type="term" value="C:Golgi apparatus"/>
    <property type="evidence" value="ECO:0007669"/>
    <property type="project" value="TreeGrafter"/>
</dbReference>
<comment type="caution">
    <text evidence="2">The sequence shown here is derived from an EMBL/GenBank/DDBJ whole genome shotgun (WGS) entry which is preliminary data.</text>
</comment>
<dbReference type="SUPFAM" id="SSF48452">
    <property type="entry name" value="TPR-like"/>
    <property type="match status" value="1"/>
</dbReference>
<name>A0A8H5HHZ3_9AGAR</name>
<feature type="compositionally biased region" description="Basic and acidic residues" evidence="1">
    <location>
        <begin position="133"/>
        <end position="142"/>
    </location>
</feature>